<comment type="catalytic activity">
    <reaction evidence="4">
        <text>an N-acyl-L-alpha-aminoacyl-tRNA + H2O = an N-acyl-L-amino acid + a tRNA + H(+)</text>
        <dbReference type="Rhea" id="RHEA:54448"/>
        <dbReference type="Rhea" id="RHEA-COMP:10123"/>
        <dbReference type="Rhea" id="RHEA-COMP:13883"/>
        <dbReference type="ChEBI" id="CHEBI:15377"/>
        <dbReference type="ChEBI" id="CHEBI:15378"/>
        <dbReference type="ChEBI" id="CHEBI:59874"/>
        <dbReference type="ChEBI" id="CHEBI:78442"/>
        <dbReference type="ChEBI" id="CHEBI:138191"/>
        <dbReference type="EC" id="3.1.1.29"/>
    </reaction>
</comment>
<dbReference type="GO" id="GO:0006515">
    <property type="term" value="P:protein quality control for misfolded or incompletely synthesized proteins"/>
    <property type="evidence" value="ECO:0007669"/>
    <property type="project" value="UniProtKB-UniRule"/>
</dbReference>
<dbReference type="PANTHER" id="PTHR17224:SF1">
    <property type="entry name" value="PEPTIDYL-TRNA HYDROLASE"/>
    <property type="match status" value="1"/>
</dbReference>
<evidence type="ECO:0000256" key="3">
    <source>
        <dbReference type="ARBA" id="ARBA00022884"/>
    </source>
</evidence>
<evidence type="ECO:0000256" key="4">
    <source>
        <dbReference type="HAMAP-Rule" id="MF_00083"/>
    </source>
</evidence>
<dbReference type="SUPFAM" id="SSF53178">
    <property type="entry name" value="Peptidyl-tRNA hydrolase-like"/>
    <property type="match status" value="1"/>
</dbReference>
<evidence type="ECO:0000313" key="6">
    <source>
        <dbReference type="Proteomes" id="UP000229893"/>
    </source>
</evidence>
<feature type="binding site" evidence="4">
    <location>
        <position position="62"/>
    </location>
    <ligand>
        <name>tRNA</name>
        <dbReference type="ChEBI" id="CHEBI:17843"/>
    </ligand>
</feature>
<feature type="active site" description="Proton acceptor" evidence="4">
    <location>
        <position position="22"/>
    </location>
</feature>
<feature type="binding site" evidence="4">
    <location>
        <position position="17"/>
    </location>
    <ligand>
        <name>tRNA</name>
        <dbReference type="ChEBI" id="CHEBI:17843"/>
    </ligand>
</feature>
<comment type="subunit">
    <text evidence="4">Monomer.</text>
</comment>
<keyword evidence="4" id="KW-0963">Cytoplasm</keyword>
<dbReference type="Pfam" id="PF01195">
    <property type="entry name" value="Pept_tRNA_hydro"/>
    <property type="match status" value="1"/>
</dbReference>
<comment type="similarity">
    <text evidence="4">Belongs to the PTH family.</text>
</comment>
<reference evidence="5 6" key="1">
    <citation type="submission" date="2017-09" db="EMBL/GenBank/DDBJ databases">
        <title>Depth-based differentiation of microbial function through sediment-hosted aquifers and enrichment of novel symbionts in the deep terrestrial subsurface.</title>
        <authorList>
            <person name="Probst A.J."/>
            <person name="Ladd B."/>
            <person name="Jarett J.K."/>
            <person name="Geller-Mcgrath D.E."/>
            <person name="Sieber C.M."/>
            <person name="Emerson J.B."/>
            <person name="Anantharaman K."/>
            <person name="Thomas B.C."/>
            <person name="Malmstrom R."/>
            <person name="Stieglmeier M."/>
            <person name="Klingl A."/>
            <person name="Woyke T."/>
            <person name="Ryan C.M."/>
            <person name="Banfield J.F."/>
        </authorList>
    </citation>
    <scope>NUCLEOTIDE SEQUENCE [LARGE SCALE GENOMIC DNA]</scope>
    <source>
        <strain evidence="5">CG11_big_fil_rev_8_21_14_0_20_35_14</strain>
    </source>
</reference>
<feature type="site" description="Discriminates between blocked and unblocked aminoacyl-tRNA" evidence="4">
    <location>
        <position position="12"/>
    </location>
</feature>
<dbReference type="CDD" id="cd00462">
    <property type="entry name" value="PTH"/>
    <property type="match status" value="1"/>
</dbReference>
<comment type="subcellular location">
    <subcellularLocation>
        <location evidence="4">Cytoplasm</location>
    </subcellularLocation>
</comment>
<gene>
    <name evidence="4" type="primary">pth</name>
    <name evidence="5" type="ORF">COV57_00105</name>
</gene>
<dbReference type="Gene3D" id="3.40.50.1470">
    <property type="entry name" value="Peptidyl-tRNA hydrolase"/>
    <property type="match status" value="1"/>
</dbReference>
<keyword evidence="1 4" id="KW-0820">tRNA-binding</keyword>
<accession>A0A2H0N8L0</accession>
<protein>
    <recommendedName>
        <fullName evidence="4">Peptidyl-tRNA hydrolase</fullName>
        <shortName evidence="4">Pth</shortName>
        <ecNumber evidence="4">3.1.1.29</ecNumber>
    </recommendedName>
</protein>
<dbReference type="HAMAP" id="MF_00083">
    <property type="entry name" value="Pept_tRNA_hydro_bact"/>
    <property type="match status" value="1"/>
</dbReference>
<keyword evidence="3 4" id="KW-0694">RNA-binding</keyword>
<dbReference type="AlphaFoldDB" id="A0A2H0N8L0"/>
<feature type="binding site" evidence="4">
    <location>
        <position position="108"/>
    </location>
    <ligand>
        <name>tRNA</name>
        <dbReference type="ChEBI" id="CHEBI:17843"/>
    </ligand>
</feature>
<organism evidence="5 6">
    <name type="scientific">Candidatus Liptonbacteria bacterium CG11_big_fil_rev_8_21_14_0_20_35_14</name>
    <dbReference type="NCBI Taxonomy" id="1974634"/>
    <lineage>
        <taxon>Bacteria</taxon>
        <taxon>Candidatus Liptoniibacteriota</taxon>
    </lineage>
</organism>
<dbReference type="EMBL" id="PCWO01000002">
    <property type="protein sequence ID" value="PIR05233.1"/>
    <property type="molecule type" value="Genomic_DNA"/>
</dbReference>
<name>A0A2H0N8L0_9BACT</name>
<sequence length="178" mass="20231">MADIKLIIGLGNPENKYENTYHNIGFLIIDFLTDNEPLKTYKNFTYLKKENYILAKPLTYMNNSGLAIQAMLYFFKLKPENILVIHDDSDNVVGKAKFVEKGGSGGHNGINSIIDQLKTNEFTRFKIGIRNEKDDGPGRRKAEEFVLKKISKKDIKSIYNASKSLILKLKLNKTSLPT</sequence>
<dbReference type="EC" id="3.1.1.29" evidence="4"/>
<dbReference type="GO" id="GO:0072344">
    <property type="term" value="P:rescue of stalled ribosome"/>
    <property type="evidence" value="ECO:0007669"/>
    <property type="project" value="UniProtKB-UniRule"/>
</dbReference>
<keyword evidence="2 4" id="KW-0378">Hydrolase</keyword>
<dbReference type="GO" id="GO:0005737">
    <property type="term" value="C:cytoplasm"/>
    <property type="evidence" value="ECO:0007669"/>
    <property type="project" value="UniProtKB-SubCell"/>
</dbReference>
<dbReference type="GO" id="GO:0004045">
    <property type="term" value="F:peptidyl-tRNA hydrolase activity"/>
    <property type="evidence" value="ECO:0007669"/>
    <property type="project" value="UniProtKB-UniRule"/>
</dbReference>
<feature type="binding site" evidence="4">
    <location>
        <position position="60"/>
    </location>
    <ligand>
        <name>tRNA</name>
        <dbReference type="ChEBI" id="CHEBI:17843"/>
    </ligand>
</feature>
<comment type="function">
    <text evidence="4">Catalyzes the release of premature peptidyl moieties from peptidyl-tRNA molecules trapped in stalled 50S ribosomal subunits, and thus maintains levels of free tRNAs and 50S ribosomes.</text>
</comment>
<comment type="caution">
    <text evidence="5">The sequence shown here is derived from an EMBL/GenBank/DDBJ whole genome shotgun (WGS) entry which is preliminary data.</text>
</comment>
<dbReference type="InterPro" id="IPR036416">
    <property type="entry name" value="Pept_tRNA_hydro_sf"/>
</dbReference>
<proteinExistence type="inferred from homology"/>
<evidence type="ECO:0000256" key="1">
    <source>
        <dbReference type="ARBA" id="ARBA00022555"/>
    </source>
</evidence>
<feature type="site" description="Stabilizes the basic form of H active site to accept a proton" evidence="4">
    <location>
        <position position="87"/>
    </location>
</feature>
<dbReference type="Proteomes" id="UP000229893">
    <property type="component" value="Unassembled WGS sequence"/>
</dbReference>
<dbReference type="NCBIfam" id="TIGR00447">
    <property type="entry name" value="pth"/>
    <property type="match status" value="1"/>
</dbReference>
<evidence type="ECO:0000313" key="5">
    <source>
        <dbReference type="EMBL" id="PIR05233.1"/>
    </source>
</evidence>
<dbReference type="InterPro" id="IPR001328">
    <property type="entry name" value="Pept_tRNA_hydro"/>
</dbReference>
<dbReference type="PANTHER" id="PTHR17224">
    <property type="entry name" value="PEPTIDYL-TRNA HYDROLASE"/>
    <property type="match status" value="1"/>
</dbReference>
<evidence type="ECO:0000256" key="2">
    <source>
        <dbReference type="ARBA" id="ARBA00022801"/>
    </source>
</evidence>
<comment type="function">
    <text evidence="4">Hydrolyzes ribosome-free peptidyl-tRNAs (with 1 or more amino acids incorporated), which drop off the ribosome during protein synthesis, or as a result of ribosome stalling.</text>
</comment>
<dbReference type="GO" id="GO:0000049">
    <property type="term" value="F:tRNA binding"/>
    <property type="evidence" value="ECO:0007669"/>
    <property type="project" value="UniProtKB-UniRule"/>
</dbReference>